<proteinExistence type="inferred from homology"/>
<evidence type="ECO:0000256" key="6">
    <source>
        <dbReference type="RuleBase" id="RU367155"/>
    </source>
</evidence>
<keyword evidence="2 6" id="KW-0805">Transcription regulation</keyword>
<reference evidence="8" key="1">
    <citation type="submission" date="2020-11" db="EMBL/GenBank/DDBJ databases">
        <title>Adaptations for nitrogen fixation in a non-lichenized fungal sporocarp promotes dispersal by wood-feeding termites.</title>
        <authorList>
            <consortium name="DOE Joint Genome Institute"/>
            <person name="Koch R.A."/>
            <person name="Yoon G."/>
            <person name="Arayal U."/>
            <person name="Lail K."/>
            <person name="Amirebrahimi M."/>
            <person name="Labutti K."/>
            <person name="Lipzen A."/>
            <person name="Riley R."/>
            <person name="Barry K."/>
            <person name="Henrissat B."/>
            <person name="Grigoriev I.V."/>
            <person name="Herr J.R."/>
            <person name="Aime M.C."/>
        </authorList>
    </citation>
    <scope>NUCLEOTIDE SEQUENCE</scope>
    <source>
        <strain evidence="8">MCA 3950</strain>
    </source>
</reference>
<dbReference type="GO" id="GO:0003677">
    <property type="term" value="F:DNA binding"/>
    <property type="evidence" value="ECO:0007669"/>
    <property type="project" value="UniProtKB-KW"/>
</dbReference>
<dbReference type="Proteomes" id="UP000812287">
    <property type="component" value="Unassembled WGS sequence"/>
</dbReference>
<sequence>MSMEEHVVDQLFPGPYPLQNWENSPPIDGGLDTQTDGQLNPAPSLDNSQGSNAVYPSFQHHISEALEGSVDDEPLYVNAKQYFRILKRRVARARLDEVHRLSRQRKPYLHESRHKHAMRRPRGPGGRFLTAEEIAAQKAVNGDEVVAEAGPSSALVDEDDDGDGGSPMQQDPSPQLPPKRPPQQQHMAPPHARPPQQQHMAPPHARHQQQQQQPPPPPPPPPQGQHHHSHSSSRMMSTNLHGPETEAYMSGESMGMMNMGYGQTVQAMNMGMGQTGNKMAGPMYSQMRSAGGMGTSQGGSSITLSSPYGTPVQMHHVPHPHAHARHRHSQLNYAQGLYAQMNTSMQARSEDVGPCNGGGS</sequence>
<dbReference type="PANTHER" id="PTHR12632">
    <property type="entry name" value="TRANSCRIPTION FACTOR NF-Y ALPHA-RELATED"/>
    <property type="match status" value="1"/>
</dbReference>
<dbReference type="GO" id="GO:0003700">
    <property type="term" value="F:DNA-binding transcription factor activity"/>
    <property type="evidence" value="ECO:0007669"/>
    <property type="project" value="UniProtKB-UniRule"/>
</dbReference>
<dbReference type="Gene3D" id="6.10.250.2430">
    <property type="match status" value="1"/>
</dbReference>
<keyword evidence="5 6" id="KW-0539">Nucleus</keyword>
<feature type="region of interest" description="Disordered" evidence="7">
    <location>
        <begin position="14"/>
        <end position="54"/>
    </location>
</feature>
<dbReference type="PROSITE" id="PS51152">
    <property type="entry name" value="NFYA_HAP2_2"/>
    <property type="match status" value="1"/>
</dbReference>
<keyword evidence="9" id="KW-1185">Reference proteome</keyword>
<dbReference type="GO" id="GO:0005634">
    <property type="term" value="C:nucleus"/>
    <property type="evidence" value="ECO:0007669"/>
    <property type="project" value="UniProtKB-SubCell"/>
</dbReference>
<gene>
    <name evidence="8" type="ORF">BT62DRAFT_118117</name>
</gene>
<comment type="subcellular location">
    <subcellularLocation>
        <location evidence="1 6">Nucleus</location>
    </subcellularLocation>
</comment>
<organism evidence="8 9">
    <name type="scientific">Guyanagaster necrorhizus</name>
    <dbReference type="NCBI Taxonomy" id="856835"/>
    <lineage>
        <taxon>Eukaryota</taxon>
        <taxon>Fungi</taxon>
        <taxon>Dikarya</taxon>
        <taxon>Basidiomycota</taxon>
        <taxon>Agaricomycotina</taxon>
        <taxon>Agaricomycetes</taxon>
        <taxon>Agaricomycetidae</taxon>
        <taxon>Agaricales</taxon>
        <taxon>Marasmiineae</taxon>
        <taxon>Physalacriaceae</taxon>
        <taxon>Guyanagaster</taxon>
    </lineage>
</organism>
<protein>
    <recommendedName>
        <fullName evidence="6">Transcriptional activator HAP2</fullName>
    </recommendedName>
</protein>
<feature type="region of interest" description="Disordered" evidence="7">
    <location>
        <begin position="105"/>
        <end position="127"/>
    </location>
</feature>
<evidence type="ECO:0000256" key="2">
    <source>
        <dbReference type="ARBA" id="ARBA00023015"/>
    </source>
</evidence>
<evidence type="ECO:0000313" key="8">
    <source>
        <dbReference type="EMBL" id="KAG7446434.1"/>
    </source>
</evidence>
<dbReference type="InterPro" id="IPR001289">
    <property type="entry name" value="NFYA"/>
</dbReference>
<dbReference type="OrthoDB" id="1097733at2759"/>
<dbReference type="AlphaFoldDB" id="A0A9P8ASK8"/>
<comment type="function">
    <text evidence="6">Component of the sequence-specific heterotrimeric transcription factor (NF-Y) which specifically recognizes a 5'-CCAAT-3' box motif found in the promoters of its target genes.</text>
</comment>
<dbReference type="GeneID" id="66102041"/>
<dbReference type="RefSeq" id="XP_043039934.1">
    <property type="nucleotide sequence ID" value="XM_043179747.1"/>
</dbReference>
<accession>A0A9P8ASK8</accession>
<comment type="similarity">
    <text evidence="6">Belongs to the NFYA/HAP2 subunit family.</text>
</comment>
<evidence type="ECO:0000256" key="5">
    <source>
        <dbReference type="ARBA" id="ARBA00023242"/>
    </source>
</evidence>
<name>A0A9P8ASK8_9AGAR</name>
<dbReference type="EMBL" id="MU250534">
    <property type="protein sequence ID" value="KAG7446434.1"/>
    <property type="molecule type" value="Genomic_DNA"/>
</dbReference>
<dbReference type="Pfam" id="PF02045">
    <property type="entry name" value="CBFB_NFYA"/>
    <property type="match status" value="1"/>
</dbReference>
<comment type="caution">
    <text evidence="8">The sequence shown here is derived from an EMBL/GenBank/DDBJ whole genome shotgun (WGS) entry which is preliminary data.</text>
</comment>
<feature type="compositionally biased region" description="Low complexity" evidence="7">
    <location>
        <begin position="182"/>
        <end position="212"/>
    </location>
</feature>
<evidence type="ECO:0000256" key="7">
    <source>
        <dbReference type="SAM" id="MobiDB-lite"/>
    </source>
</evidence>
<feature type="compositionally biased region" description="Basic residues" evidence="7">
    <location>
        <begin position="105"/>
        <end position="122"/>
    </location>
</feature>
<feature type="compositionally biased region" description="Polar residues" evidence="7">
    <location>
        <begin position="45"/>
        <end position="54"/>
    </location>
</feature>
<evidence type="ECO:0000256" key="3">
    <source>
        <dbReference type="ARBA" id="ARBA00023125"/>
    </source>
</evidence>
<evidence type="ECO:0000313" key="9">
    <source>
        <dbReference type="Proteomes" id="UP000812287"/>
    </source>
</evidence>
<dbReference type="SMART" id="SM00521">
    <property type="entry name" value="CBF"/>
    <property type="match status" value="1"/>
</dbReference>
<keyword evidence="4 6" id="KW-0804">Transcription</keyword>
<dbReference type="PRINTS" id="PR00616">
    <property type="entry name" value="CCAATSUBUNTB"/>
</dbReference>
<feature type="region of interest" description="Disordered" evidence="7">
    <location>
        <begin position="139"/>
        <end position="246"/>
    </location>
</feature>
<keyword evidence="3 6" id="KW-0238">DNA-binding</keyword>
<evidence type="ECO:0000256" key="1">
    <source>
        <dbReference type="ARBA" id="ARBA00004123"/>
    </source>
</evidence>
<evidence type="ECO:0000256" key="4">
    <source>
        <dbReference type="ARBA" id="ARBA00023163"/>
    </source>
</evidence>
<feature type="compositionally biased region" description="Pro residues" evidence="7">
    <location>
        <begin position="213"/>
        <end position="223"/>
    </location>
</feature>
<comment type="subunit">
    <text evidence="6">Heterotrimer.</text>
</comment>